<dbReference type="Pfam" id="PF00512">
    <property type="entry name" value="HisKA"/>
    <property type="match status" value="1"/>
</dbReference>
<feature type="transmembrane region" description="Helical" evidence="13">
    <location>
        <begin position="237"/>
        <end position="260"/>
    </location>
</feature>
<reference evidence="17 18" key="1">
    <citation type="submission" date="2018-07" db="EMBL/GenBank/DDBJ databases">
        <title>Genome sequencing of Runella.</title>
        <authorList>
            <person name="Baek M.-G."/>
            <person name="Yi H."/>
        </authorList>
    </citation>
    <scope>NUCLEOTIDE SEQUENCE [LARGE SCALE GENOMIC DNA]</scope>
    <source>
        <strain evidence="17 18">HYN0085</strain>
    </source>
</reference>
<dbReference type="InterPro" id="IPR001789">
    <property type="entry name" value="Sig_transdc_resp-reg_receiver"/>
</dbReference>
<dbReference type="InterPro" id="IPR009057">
    <property type="entry name" value="Homeodomain-like_sf"/>
</dbReference>
<dbReference type="Gene3D" id="1.10.10.60">
    <property type="entry name" value="Homeodomain-like"/>
    <property type="match status" value="1"/>
</dbReference>
<dbReference type="SMART" id="SM00388">
    <property type="entry name" value="HisKA"/>
    <property type="match status" value="1"/>
</dbReference>
<dbReference type="InterPro" id="IPR018060">
    <property type="entry name" value="HTH_AraC"/>
</dbReference>
<keyword evidence="13" id="KW-0472">Membrane</keyword>
<dbReference type="PRINTS" id="PR00344">
    <property type="entry name" value="BCTRLSENSOR"/>
</dbReference>
<evidence type="ECO:0000256" key="13">
    <source>
        <dbReference type="SAM" id="Phobius"/>
    </source>
</evidence>
<dbReference type="SMART" id="SM00448">
    <property type="entry name" value="REC"/>
    <property type="match status" value="1"/>
</dbReference>
<dbReference type="SUPFAM" id="SSF52172">
    <property type="entry name" value="CheY-like"/>
    <property type="match status" value="1"/>
</dbReference>
<keyword evidence="3 12" id="KW-0597">Phosphoprotein</keyword>
<dbReference type="PANTHER" id="PTHR43547:SF2">
    <property type="entry name" value="HYBRID SIGNAL TRANSDUCTION HISTIDINE KINASE C"/>
    <property type="match status" value="1"/>
</dbReference>
<keyword evidence="13" id="KW-1133">Transmembrane helix</keyword>
<keyword evidence="18" id="KW-1185">Reference proteome</keyword>
<dbReference type="InterPro" id="IPR004358">
    <property type="entry name" value="Sig_transdc_His_kin-like_C"/>
</dbReference>
<dbReference type="Pfam" id="PF02518">
    <property type="entry name" value="HATPase_c"/>
    <property type="match status" value="1"/>
</dbReference>
<evidence type="ECO:0000256" key="5">
    <source>
        <dbReference type="ARBA" id="ARBA00022741"/>
    </source>
</evidence>
<feature type="transmembrane region" description="Helical" evidence="13">
    <location>
        <begin position="326"/>
        <end position="342"/>
    </location>
</feature>
<dbReference type="KEGG" id="run:DR864_23930"/>
<dbReference type="Gene3D" id="2.60.40.2380">
    <property type="match status" value="1"/>
</dbReference>
<evidence type="ECO:0000259" key="16">
    <source>
        <dbReference type="PROSITE" id="PS50110"/>
    </source>
</evidence>
<feature type="transmembrane region" description="Helical" evidence="13">
    <location>
        <begin position="178"/>
        <end position="201"/>
    </location>
</feature>
<keyword evidence="10" id="KW-0238">DNA-binding</keyword>
<dbReference type="InterPro" id="IPR011622">
    <property type="entry name" value="7TMR_DISM_rcpt_extracell_dom2"/>
</dbReference>
<evidence type="ECO:0000256" key="2">
    <source>
        <dbReference type="ARBA" id="ARBA00012438"/>
    </source>
</evidence>
<feature type="domain" description="Response regulatory" evidence="16">
    <location>
        <begin position="675"/>
        <end position="790"/>
    </location>
</feature>
<dbReference type="GO" id="GO:0043565">
    <property type="term" value="F:sequence-specific DNA binding"/>
    <property type="evidence" value="ECO:0007669"/>
    <property type="project" value="InterPro"/>
</dbReference>
<evidence type="ECO:0000256" key="8">
    <source>
        <dbReference type="ARBA" id="ARBA00023012"/>
    </source>
</evidence>
<feature type="domain" description="HTH araC/xylS-type" evidence="14">
    <location>
        <begin position="824"/>
        <end position="923"/>
    </location>
</feature>
<dbReference type="EMBL" id="CP030850">
    <property type="protein sequence ID" value="AXE20567.1"/>
    <property type="molecule type" value="Genomic_DNA"/>
</dbReference>
<evidence type="ECO:0000256" key="11">
    <source>
        <dbReference type="ARBA" id="ARBA00023163"/>
    </source>
</evidence>
<dbReference type="Pfam" id="PF00072">
    <property type="entry name" value="Response_reg"/>
    <property type="match status" value="1"/>
</dbReference>
<comment type="catalytic activity">
    <reaction evidence="1">
        <text>ATP + protein L-histidine = ADP + protein N-phospho-L-histidine.</text>
        <dbReference type="EC" id="2.7.13.3"/>
    </reaction>
</comment>
<dbReference type="InterPro" id="IPR005467">
    <property type="entry name" value="His_kinase_dom"/>
</dbReference>
<feature type="transmembrane region" description="Helical" evidence="13">
    <location>
        <begin position="213"/>
        <end position="231"/>
    </location>
</feature>
<dbReference type="FunFam" id="3.30.565.10:FF:000037">
    <property type="entry name" value="Hybrid sensor histidine kinase/response regulator"/>
    <property type="match status" value="1"/>
</dbReference>
<dbReference type="SUPFAM" id="SSF55874">
    <property type="entry name" value="ATPase domain of HSP90 chaperone/DNA topoisomerase II/histidine kinase"/>
    <property type="match status" value="1"/>
</dbReference>
<keyword evidence="5" id="KW-0547">Nucleotide-binding</keyword>
<dbReference type="PROSITE" id="PS00041">
    <property type="entry name" value="HTH_ARAC_FAMILY_1"/>
    <property type="match status" value="1"/>
</dbReference>
<dbReference type="Gene3D" id="1.10.287.130">
    <property type="match status" value="1"/>
</dbReference>
<dbReference type="Proteomes" id="UP000251993">
    <property type="component" value="Chromosome"/>
</dbReference>
<evidence type="ECO:0000313" key="18">
    <source>
        <dbReference type="Proteomes" id="UP000251993"/>
    </source>
</evidence>
<dbReference type="AlphaFoldDB" id="A0A344TPJ6"/>
<dbReference type="PROSITE" id="PS50110">
    <property type="entry name" value="RESPONSE_REGULATORY"/>
    <property type="match status" value="1"/>
</dbReference>
<sequence>MKNLAFLVFLLPLWGSGQTLDLVSNTETYPITPAAGLYKDISGQLPFGQIQKQKFEITRKYGLLFPFSEAASWLKIVLTNRNPARKQWVLEWNNPMGESVDFYISTPNGTFQIKKMGMVNTENRILMAENRPFVEFDLGFQETKTIYIRVKGQRAHFASVNLYSTQAYNRHDLIQTNVYGFMSGAIAVRLFYVFLLALFAVKDKDFRQYSVLLVVRSIAFWGLHGILSNFFSNPSTALTVSFLSSHILPLGLIVAFRVIFPGRRFPKWVESVLKLIMVLNILLAIIILFGYRWQWILASTYLVIATQVFILAMYVFAIIKKYPINWNYSVAYLLGIGSYIFVQMRLVGWVSFPWISPVALLFFILEFLVFGYFLGRIIIDYERNRALSVQELAFTKEQTQRVQELDRLKTRFFTNISHEFRTPLSLLTGPLEEIQQKYPKEGMIPMMQRNVKRLQSLINQLLDLSKLEAGEFKVEARYGDITAFFGYIFSSFESLAQHQNIHFNVSQSRRSFETYFDADKLEKITTNLLSNAFKFTPANGRIDMRVFYQTIDGEDRLLLEVEDNGIGIDAERLPRIFDRFYQVDDTAQRKFEGTGIGLALVKELVDLFKGKITVKSEVNQSTVFRVELPLPKPKNGLNTEFMPKIARAYPPNSAEPLQPERLAVADLPQDATKPMLLIVEDNPDLRQYLYGLFEPHYQIVEAINGQNGLDLAFELVPDVVVTDLMMPLLDGFGLCQRLKSDQRTSHIPVVLLTAKATLSDRLEGFELGADDYLQKPFNKEELLVRVRNLIQQRAILRQKFSLMEPPMPKLTAGAPENLDNQFLKKAQEIVEVHLGDSSFDVEEFCKEMGMSRTNLHRKLKALTDASTTEFIRTIRLQRAAQLLLQRTHTVSEIAYRVGFESLPYFSKSFQEQFGMPPSDYSHKKNEALN</sequence>
<evidence type="ECO:0000256" key="4">
    <source>
        <dbReference type="ARBA" id="ARBA00022679"/>
    </source>
</evidence>
<feature type="domain" description="Histidine kinase" evidence="15">
    <location>
        <begin position="415"/>
        <end position="632"/>
    </location>
</feature>
<dbReference type="SUPFAM" id="SSF47384">
    <property type="entry name" value="Homodimeric domain of signal transducing histidine kinase"/>
    <property type="match status" value="1"/>
</dbReference>
<dbReference type="Pfam" id="PF12833">
    <property type="entry name" value="HTH_18"/>
    <property type="match status" value="1"/>
</dbReference>
<feature type="modified residue" description="4-aspartylphosphate" evidence="12">
    <location>
        <position position="723"/>
    </location>
</feature>
<dbReference type="PROSITE" id="PS50109">
    <property type="entry name" value="HIS_KIN"/>
    <property type="match status" value="1"/>
</dbReference>
<dbReference type="Pfam" id="PF07696">
    <property type="entry name" value="7TMR-DISMED2"/>
    <property type="match status" value="1"/>
</dbReference>
<feature type="transmembrane region" description="Helical" evidence="13">
    <location>
        <begin position="272"/>
        <end position="293"/>
    </location>
</feature>
<dbReference type="InterPro" id="IPR036097">
    <property type="entry name" value="HisK_dim/P_sf"/>
</dbReference>
<keyword evidence="6" id="KW-0418">Kinase</keyword>
<evidence type="ECO:0000256" key="10">
    <source>
        <dbReference type="ARBA" id="ARBA00023125"/>
    </source>
</evidence>
<protein>
    <recommendedName>
        <fullName evidence="2">histidine kinase</fullName>
        <ecNumber evidence="2">2.7.13.3</ecNumber>
    </recommendedName>
</protein>
<organism evidence="17 18">
    <name type="scientific">Runella rosea</name>
    <dbReference type="NCBI Taxonomy" id="2259595"/>
    <lineage>
        <taxon>Bacteria</taxon>
        <taxon>Pseudomonadati</taxon>
        <taxon>Bacteroidota</taxon>
        <taxon>Cytophagia</taxon>
        <taxon>Cytophagales</taxon>
        <taxon>Spirosomataceae</taxon>
        <taxon>Runella</taxon>
    </lineage>
</organism>
<name>A0A344TPJ6_9BACT</name>
<feature type="transmembrane region" description="Helical" evidence="13">
    <location>
        <begin position="354"/>
        <end position="375"/>
    </location>
</feature>
<dbReference type="FunFam" id="1.10.287.130:FF:000045">
    <property type="entry name" value="Two-component system sensor histidine kinase/response regulator"/>
    <property type="match status" value="1"/>
</dbReference>
<dbReference type="FunFam" id="1.10.10.60:FF:000284">
    <property type="entry name" value="Two-component system sensor histidine kinase/response regulator"/>
    <property type="match status" value="1"/>
</dbReference>
<keyword evidence="9" id="KW-0805">Transcription regulation</keyword>
<evidence type="ECO:0000313" key="17">
    <source>
        <dbReference type="EMBL" id="AXE20567.1"/>
    </source>
</evidence>
<gene>
    <name evidence="17" type="ORF">DR864_23930</name>
</gene>
<evidence type="ECO:0000259" key="14">
    <source>
        <dbReference type="PROSITE" id="PS01124"/>
    </source>
</evidence>
<dbReference type="PANTHER" id="PTHR43547">
    <property type="entry name" value="TWO-COMPONENT HISTIDINE KINASE"/>
    <property type="match status" value="1"/>
</dbReference>
<dbReference type="CDD" id="cd17574">
    <property type="entry name" value="REC_OmpR"/>
    <property type="match status" value="1"/>
</dbReference>
<dbReference type="InterPro" id="IPR003661">
    <property type="entry name" value="HisK_dim/P_dom"/>
</dbReference>
<dbReference type="InterPro" id="IPR018062">
    <property type="entry name" value="HTH_AraC-typ_CS"/>
</dbReference>
<evidence type="ECO:0000256" key="3">
    <source>
        <dbReference type="ARBA" id="ARBA00022553"/>
    </source>
</evidence>
<dbReference type="Gene3D" id="3.40.50.2300">
    <property type="match status" value="1"/>
</dbReference>
<dbReference type="Gene3D" id="3.30.565.10">
    <property type="entry name" value="Histidine kinase-like ATPase, C-terminal domain"/>
    <property type="match status" value="1"/>
</dbReference>
<keyword evidence="4" id="KW-0808">Transferase</keyword>
<evidence type="ECO:0000256" key="7">
    <source>
        <dbReference type="ARBA" id="ARBA00022840"/>
    </source>
</evidence>
<dbReference type="CDD" id="cd00082">
    <property type="entry name" value="HisKA"/>
    <property type="match status" value="1"/>
</dbReference>
<evidence type="ECO:0000256" key="9">
    <source>
        <dbReference type="ARBA" id="ARBA00023015"/>
    </source>
</evidence>
<evidence type="ECO:0000259" key="15">
    <source>
        <dbReference type="PROSITE" id="PS50109"/>
    </source>
</evidence>
<accession>A0A344TPJ6</accession>
<keyword evidence="11" id="KW-0804">Transcription</keyword>
<dbReference type="OrthoDB" id="9797097at2"/>
<proteinExistence type="predicted"/>
<dbReference type="GO" id="GO:0003700">
    <property type="term" value="F:DNA-binding transcription factor activity"/>
    <property type="evidence" value="ECO:0007669"/>
    <property type="project" value="InterPro"/>
</dbReference>
<dbReference type="GO" id="GO:0005524">
    <property type="term" value="F:ATP binding"/>
    <property type="evidence" value="ECO:0007669"/>
    <property type="project" value="UniProtKB-KW"/>
</dbReference>
<keyword evidence="13" id="KW-0812">Transmembrane</keyword>
<feature type="transmembrane region" description="Helical" evidence="13">
    <location>
        <begin position="299"/>
        <end position="319"/>
    </location>
</feature>
<dbReference type="GO" id="GO:0000155">
    <property type="term" value="F:phosphorelay sensor kinase activity"/>
    <property type="evidence" value="ECO:0007669"/>
    <property type="project" value="InterPro"/>
</dbReference>
<dbReference type="InterPro" id="IPR003594">
    <property type="entry name" value="HATPase_dom"/>
</dbReference>
<evidence type="ECO:0000256" key="1">
    <source>
        <dbReference type="ARBA" id="ARBA00000085"/>
    </source>
</evidence>
<dbReference type="RefSeq" id="WP_114069330.1">
    <property type="nucleotide sequence ID" value="NZ_CP030850.1"/>
</dbReference>
<dbReference type="SMART" id="SM00342">
    <property type="entry name" value="HTH_ARAC"/>
    <property type="match status" value="1"/>
</dbReference>
<dbReference type="PROSITE" id="PS01124">
    <property type="entry name" value="HTH_ARAC_FAMILY_2"/>
    <property type="match status" value="1"/>
</dbReference>
<evidence type="ECO:0000256" key="6">
    <source>
        <dbReference type="ARBA" id="ARBA00022777"/>
    </source>
</evidence>
<evidence type="ECO:0000256" key="12">
    <source>
        <dbReference type="PROSITE-ProRule" id="PRU00169"/>
    </source>
</evidence>
<dbReference type="EC" id="2.7.13.3" evidence="2"/>
<dbReference type="SUPFAM" id="SSF46689">
    <property type="entry name" value="Homeodomain-like"/>
    <property type="match status" value="1"/>
</dbReference>
<keyword evidence="7" id="KW-0067">ATP-binding</keyword>
<dbReference type="CDD" id="cd16922">
    <property type="entry name" value="HATPase_EvgS-ArcB-TorS-like"/>
    <property type="match status" value="1"/>
</dbReference>
<keyword evidence="8" id="KW-0902">Two-component regulatory system</keyword>
<dbReference type="InterPro" id="IPR036890">
    <property type="entry name" value="HATPase_C_sf"/>
</dbReference>
<dbReference type="InterPro" id="IPR011006">
    <property type="entry name" value="CheY-like_superfamily"/>
</dbReference>
<dbReference type="SMART" id="SM00387">
    <property type="entry name" value="HATPase_c"/>
    <property type="match status" value="1"/>
</dbReference>